<dbReference type="Proteomes" id="UP000584867">
    <property type="component" value="Unassembled WGS sequence"/>
</dbReference>
<comment type="caution">
    <text evidence="1">The sequence shown here is derived from an EMBL/GenBank/DDBJ whole genome shotgun (WGS) entry which is preliminary data.</text>
</comment>
<proteinExistence type="predicted"/>
<reference evidence="1 2" key="1">
    <citation type="submission" date="2020-08" db="EMBL/GenBank/DDBJ databases">
        <title>Genomic Encyclopedia of Type Strains, Phase IV (KMG-V): Genome sequencing to study the core and pangenomes of soil and plant-associated prokaryotes.</title>
        <authorList>
            <person name="Whitman W."/>
        </authorList>
    </citation>
    <scope>NUCLEOTIDE SEQUENCE [LARGE SCALE GENOMIC DNA]</scope>
    <source>
        <strain evidence="1 2">X5P3</strain>
    </source>
</reference>
<evidence type="ECO:0000313" key="2">
    <source>
        <dbReference type="Proteomes" id="UP000584867"/>
    </source>
</evidence>
<name>A0A7W8E9W5_9BACT</name>
<organism evidence="1 2">
    <name type="scientific">Granulicella mallensis</name>
    <dbReference type="NCBI Taxonomy" id="940614"/>
    <lineage>
        <taxon>Bacteria</taxon>
        <taxon>Pseudomonadati</taxon>
        <taxon>Acidobacteriota</taxon>
        <taxon>Terriglobia</taxon>
        <taxon>Terriglobales</taxon>
        <taxon>Acidobacteriaceae</taxon>
        <taxon>Granulicella</taxon>
    </lineage>
</organism>
<gene>
    <name evidence="1" type="ORF">HDF15_001117</name>
</gene>
<dbReference type="AlphaFoldDB" id="A0A7W8E9W5"/>
<accession>A0A7W8E9W5</accession>
<protein>
    <submittedName>
        <fullName evidence="1">Uncharacterized protein</fullName>
    </submittedName>
</protein>
<dbReference type="EMBL" id="JACHIO010000004">
    <property type="protein sequence ID" value="MBB5062780.1"/>
    <property type="molecule type" value="Genomic_DNA"/>
</dbReference>
<sequence length="73" mass="8211">MICGHDNTTVFVAEIGDGKMFLRILPRFSATPLRSGLAHVKTRKKLARRPANVGRIPILRYVRTRLRKAAPVT</sequence>
<evidence type="ECO:0000313" key="1">
    <source>
        <dbReference type="EMBL" id="MBB5062780.1"/>
    </source>
</evidence>